<gene>
    <name evidence="1" type="ORF">PSYPI_42305</name>
</gene>
<dbReference type="EMBL" id="AEAI01003283">
    <property type="protein sequence ID" value="EGH48598.1"/>
    <property type="molecule type" value="Genomic_DNA"/>
</dbReference>
<proteinExistence type="predicted"/>
<accession>F3GNE5</accession>
<feature type="non-terminal residue" evidence="1">
    <location>
        <position position="35"/>
    </location>
</feature>
<sequence>MLNGTVSSVKVNVYKPATSNVLGNVITGAAATDRL</sequence>
<name>F3GNE5_PSESJ</name>
<dbReference type="AlphaFoldDB" id="F3GNE5"/>
<reference evidence="1 2" key="1">
    <citation type="journal article" date="2011" name="PLoS Pathog.">
        <title>Dynamic evolution of pathogenicity revealed by sequencing and comparative genomics of 19 Pseudomonas syringae isolates.</title>
        <authorList>
            <person name="Baltrus D.A."/>
            <person name="Nishimura M.T."/>
            <person name="Romanchuk A."/>
            <person name="Chang J.H."/>
            <person name="Mukhtar M.S."/>
            <person name="Cherkis K."/>
            <person name="Roach J."/>
            <person name="Grant S.R."/>
            <person name="Jones C.D."/>
            <person name="Dangl J.L."/>
        </authorList>
    </citation>
    <scope>NUCLEOTIDE SEQUENCE [LARGE SCALE GENOMIC DNA]</scope>
    <source>
        <strain evidence="1 2">1704B</strain>
    </source>
</reference>
<organism evidence="1 2">
    <name type="scientific">Pseudomonas syringae pv. pisi str. 1704B</name>
    <dbReference type="NCBI Taxonomy" id="629263"/>
    <lineage>
        <taxon>Bacteria</taxon>
        <taxon>Pseudomonadati</taxon>
        <taxon>Pseudomonadota</taxon>
        <taxon>Gammaproteobacteria</taxon>
        <taxon>Pseudomonadales</taxon>
        <taxon>Pseudomonadaceae</taxon>
        <taxon>Pseudomonas</taxon>
        <taxon>Pseudomonas syringae</taxon>
    </lineage>
</organism>
<comment type="caution">
    <text evidence="1">The sequence shown here is derived from an EMBL/GenBank/DDBJ whole genome shotgun (WGS) entry which is preliminary data.</text>
</comment>
<keyword evidence="2" id="KW-1185">Reference proteome</keyword>
<dbReference type="HOGENOM" id="CLU_219238_0_0_6"/>
<dbReference type="Proteomes" id="UP000004986">
    <property type="component" value="Unassembled WGS sequence"/>
</dbReference>
<protein>
    <submittedName>
        <fullName evidence="1">Uncharacterized protein</fullName>
    </submittedName>
</protein>
<evidence type="ECO:0000313" key="2">
    <source>
        <dbReference type="Proteomes" id="UP000004986"/>
    </source>
</evidence>
<evidence type="ECO:0000313" key="1">
    <source>
        <dbReference type="EMBL" id="EGH48598.1"/>
    </source>
</evidence>